<dbReference type="InterPro" id="IPR040256">
    <property type="entry name" value="At4g02000-like"/>
</dbReference>
<protein>
    <recommendedName>
        <fullName evidence="1">DUF4283 domain-containing protein</fullName>
    </recommendedName>
</protein>
<accession>A0A8X7R3I9</accession>
<sequence length="192" mass="22612">MAENIRRSLQDINLGADDEPFVLPADVVRQAKEENRFILIGRPVMPRKQNLRVIVASMPRSWGFEGLFIFPSEEAMDTVIRSGPWAYADRMLVLQRWTPLMDMAMLNFIPFWIQIRGIPLQYMNRTVIVNIARVLGEYIQMDYNEEVGCRMEFVRVRLNWNVNNPLKFQRNFQFTPGVNTLLRIQYEASWVL</sequence>
<gene>
    <name evidence="2" type="ORF">Bca52824_052550</name>
</gene>
<keyword evidence="3" id="KW-1185">Reference proteome</keyword>
<dbReference type="EMBL" id="JAAMPC010000011">
    <property type="protein sequence ID" value="KAG2281330.1"/>
    <property type="molecule type" value="Genomic_DNA"/>
</dbReference>
<dbReference type="PANTHER" id="PTHR31286:SF162">
    <property type="entry name" value="DUF4283 DOMAIN-CONTAINING PROTEIN-RELATED"/>
    <property type="match status" value="1"/>
</dbReference>
<dbReference type="OrthoDB" id="990360at2759"/>
<dbReference type="Pfam" id="PF14111">
    <property type="entry name" value="DUF4283"/>
    <property type="match status" value="1"/>
</dbReference>
<evidence type="ECO:0000313" key="3">
    <source>
        <dbReference type="Proteomes" id="UP000886595"/>
    </source>
</evidence>
<evidence type="ECO:0000259" key="1">
    <source>
        <dbReference type="Pfam" id="PF14111"/>
    </source>
</evidence>
<dbReference type="Proteomes" id="UP000886595">
    <property type="component" value="Unassembled WGS sequence"/>
</dbReference>
<name>A0A8X7R3I9_BRACI</name>
<reference evidence="2 3" key="1">
    <citation type="submission" date="2020-02" db="EMBL/GenBank/DDBJ databases">
        <authorList>
            <person name="Ma Q."/>
            <person name="Huang Y."/>
            <person name="Song X."/>
            <person name="Pei D."/>
        </authorList>
    </citation>
    <scope>NUCLEOTIDE SEQUENCE [LARGE SCALE GENOMIC DNA]</scope>
    <source>
        <strain evidence="2">Sxm20200214</strain>
        <tissue evidence="2">Leaf</tissue>
    </source>
</reference>
<proteinExistence type="predicted"/>
<evidence type="ECO:0000313" key="2">
    <source>
        <dbReference type="EMBL" id="KAG2281330.1"/>
    </source>
</evidence>
<dbReference type="AlphaFoldDB" id="A0A8X7R3I9"/>
<dbReference type="PANTHER" id="PTHR31286">
    <property type="entry name" value="GLYCINE-RICH CELL WALL STRUCTURAL PROTEIN 1.8-LIKE"/>
    <property type="match status" value="1"/>
</dbReference>
<organism evidence="2 3">
    <name type="scientific">Brassica carinata</name>
    <name type="common">Ethiopian mustard</name>
    <name type="synonym">Abyssinian cabbage</name>
    <dbReference type="NCBI Taxonomy" id="52824"/>
    <lineage>
        <taxon>Eukaryota</taxon>
        <taxon>Viridiplantae</taxon>
        <taxon>Streptophyta</taxon>
        <taxon>Embryophyta</taxon>
        <taxon>Tracheophyta</taxon>
        <taxon>Spermatophyta</taxon>
        <taxon>Magnoliopsida</taxon>
        <taxon>eudicotyledons</taxon>
        <taxon>Gunneridae</taxon>
        <taxon>Pentapetalae</taxon>
        <taxon>rosids</taxon>
        <taxon>malvids</taxon>
        <taxon>Brassicales</taxon>
        <taxon>Brassicaceae</taxon>
        <taxon>Brassiceae</taxon>
        <taxon>Brassica</taxon>
    </lineage>
</organism>
<dbReference type="InterPro" id="IPR025558">
    <property type="entry name" value="DUF4283"/>
</dbReference>
<comment type="caution">
    <text evidence="2">The sequence shown here is derived from an EMBL/GenBank/DDBJ whole genome shotgun (WGS) entry which is preliminary data.</text>
</comment>
<feature type="domain" description="DUF4283" evidence="1">
    <location>
        <begin position="32"/>
        <end position="101"/>
    </location>
</feature>